<proteinExistence type="predicted"/>
<evidence type="ECO:0000313" key="1">
    <source>
        <dbReference type="EMBL" id="EUB57671.1"/>
    </source>
</evidence>
<dbReference type="AlphaFoldDB" id="W6UAU7"/>
<evidence type="ECO:0000313" key="2">
    <source>
        <dbReference type="Proteomes" id="UP000019149"/>
    </source>
</evidence>
<protein>
    <submittedName>
        <fullName evidence="1">Uncharacterized protein</fullName>
    </submittedName>
</protein>
<name>W6UAU7_ECHGR</name>
<gene>
    <name evidence="1" type="ORF">EGR_07478</name>
</gene>
<comment type="caution">
    <text evidence="1">The sequence shown here is derived from an EMBL/GenBank/DDBJ whole genome shotgun (WGS) entry which is preliminary data.</text>
</comment>
<reference evidence="1 2" key="1">
    <citation type="journal article" date="2013" name="Nat. Genet.">
        <title>The genome of the hydatid tapeworm Echinococcus granulosus.</title>
        <authorList>
            <person name="Zheng H."/>
            <person name="Zhang W."/>
            <person name="Zhang L."/>
            <person name="Zhang Z."/>
            <person name="Li J."/>
            <person name="Lu G."/>
            <person name="Zhu Y."/>
            <person name="Wang Y."/>
            <person name="Huang Y."/>
            <person name="Liu J."/>
            <person name="Kang H."/>
            <person name="Chen J."/>
            <person name="Wang L."/>
            <person name="Chen A."/>
            <person name="Yu S."/>
            <person name="Gao Z."/>
            <person name="Jin L."/>
            <person name="Gu W."/>
            <person name="Wang Z."/>
            <person name="Zhao L."/>
            <person name="Shi B."/>
            <person name="Wen H."/>
            <person name="Lin R."/>
            <person name="Jones M.K."/>
            <person name="Brejova B."/>
            <person name="Vinar T."/>
            <person name="Zhao G."/>
            <person name="McManus D.P."/>
            <person name="Chen Z."/>
            <person name="Zhou Y."/>
            <person name="Wang S."/>
        </authorList>
    </citation>
    <scope>NUCLEOTIDE SEQUENCE [LARGE SCALE GENOMIC DNA]</scope>
</reference>
<dbReference type="CTD" id="36343193"/>
<dbReference type="Proteomes" id="UP000019149">
    <property type="component" value="Unassembled WGS sequence"/>
</dbReference>
<dbReference type="GeneID" id="36343193"/>
<accession>W6UAU7</accession>
<organism evidence="1 2">
    <name type="scientific">Echinococcus granulosus</name>
    <name type="common">Hydatid tapeworm</name>
    <dbReference type="NCBI Taxonomy" id="6210"/>
    <lineage>
        <taxon>Eukaryota</taxon>
        <taxon>Metazoa</taxon>
        <taxon>Spiralia</taxon>
        <taxon>Lophotrochozoa</taxon>
        <taxon>Platyhelminthes</taxon>
        <taxon>Cestoda</taxon>
        <taxon>Eucestoda</taxon>
        <taxon>Cyclophyllidea</taxon>
        <taxon>Taeniidae</taxon>
        <taxon>Echinococcus</taxon>
        <taxon>Echinococcus granulosus group</taxon>
    </lineage>
</organism>
<dbReference type="EMBL" id="APAU02000078">
    <property type="protein sequence ID" value="EUB57671.1"/>
    <property type="molecule type" value="Genomic_DNA"/>
</dbReference>
<dbReference type="RefSeq" id="XP_024348867.1">
    <property type="nucleotide sequence ID" value="XM_024496727.1"/>
</dbReference>
<sequence length="66" mass="7566">MELNGKTSIKSKFLRNDTFINTLNHPSCQPFNYSSLYASFHKNIHHAYLNIPKHLLLMISCGSKIS</sequence>
<keyword evidence="2" id="KW-1185">Reference proteome</keyword>
<dbReference type="KEGG" id="egl:EGR_07478"/>